<dbReference type="GO" id="GO:0004553">
    <property type="term" value="F:hydrolase activity, hydrolyzing O-glycosyl compounds"/>
    <property type="evidence" value="ECO:0007669"/>
    <property type="project" value="InterPro"/>
</dbReference>
<dbReference type="InterPro" id="IPR008979">
    <property type="entry name" value="Galactose-bd-like_sf"/>
</dbReference>
<protein>
    <recommendedName>
        <fullName evidence="5">Glycoside hydrolase family 2 immunoglobulin-like beta-sandwich domain-containing protein</fullName>
    </recommendedName>
</protein>
<dbReference type="Proteomes" id="UP000435649">
    <property type="component" value="Unassembled WGS sequence"/>
</dbReference>
<dbReference type="RefSeq" id="WP_154416800.1">
    <property type="nucleotide sequence ID" value="NZ_VUNS01000001.1"/>
</dbReference>
<keyword evidence="4" id="KW-0732">Signal</keyword>
<keyword evidence="2" id="KW-0378">Hydrolase</keyword>
<accession>A0A844FZB3</accession>
<dbReference type="InterPro" id="IPR013783">
    <property type="entry name" value="Ig-like_fold"/>
</dbReference>
<feature type="domain" description="Glycoside hydrolase family 2 immunoglobulin-like beta-sandwich" evidence="5">
    <location>
        <begin position="391"/>
        <end position="493"/>
    </location>
</feature>
<name>A0A844FZB3_9BACT</name>
<evidence type="ECO:0000313" key="7">
    <source>
        <dbReference type="Proteomes" id="UP000435649"/>
    </source>
</evidence>
<dbReference type="InterPro" id="IPR006102">
    <property type="entry name" value="Ig-like_GH2"/>
</dbReference>
<feature type="chain" id="PRO_5032403385" description="Glycoside hydrolase family 2 immunoglobulin-like beta-sandwich domain-containing protein" evidence="4">
    <location>
        <begin position="27"/>
        <end position="1592"/>
    </location>
</feature>
<keyword evidence="7" id="KW-1185">Reference proteome</keyword>
<dbReference type="PANTHER" id="PTHR42732:SF1">
    <property type="entry name" value="BETA-MANNOSIDASE"/>
    <property type="match status" value="1"/>
</dbReference>
<dbReference type="GO" id="GO:0005975">
    <property type="term" value="P:carbohydrate metabolic process"/>
    <property type="evidence" value="ECO:0007669"/>
    <property type="project" value="InterPro"/>
</dbReference>
<dbReference type="Gene3D" id="2.60.120.260">
    <property type="entry name" value="Galactose-binding domain-like"/>
    <property type="match status" value="2"/>
</dbReference>
<comment type="similarity">
    <text evidence="1">Belongs to the glycosyl hydrolase 2 family.</text>
</comment>
<reference evidence="6 7" key="1">
    <citation type="submission" date="2019-08" db="EMBL/GenBank/DDBJ databases">
        <title>In-depth cultivation of the pig gut microbiome towards novel bacterial diversity and tailored functional studies.</title>
        <authorList>
            <person name="Wylensek D."/>
            <person name="Hitch T.C.A."/>
            <person name="Clavel T."/>
        </authorList>
    </citation>
    <scope>NUCLEOTIDE SEQUENCE [LARGE SCALE GENOMIC DNA]</scope>
    <source>
        <strain evidence="6 7">BBE-744-WT-12</strain>
    </source>
</reference>
<dbReference type="Gene3D" id="3.20.20.80">
    <property type="entry name" value="Glycosidases"/>
    <property type="match status" value="1"/>
</dbReference>
<evidence type="ECO:0000256" key="3">
    <source>
        <dbReference type="ARBA" id="ARBA00023295"/>
    </source>
</evidence>
<keyword evidence="3" id="KW-0326">Glycosidase</keyword>
<dbReference type="Pfam" id="PF00703">
    <property type="entry name" value="Glyco_hydro_2"/>
    <property type="match status" value="1"/>
</dbReference>
<organism evidence="6 7">
    <name type="scientific">Victivallis lenta</name>
    <dbReference type="NCBI Taxonomy" id="2606640"/>
    <lineage>
        <taxon>Bacteria</taxon>
        <taxon>Pseudomonadati</taxon>
        <taxon>Lentisphaerota</taxon>
        <taxon>Lentisphaeria</taxon>
        <taxon>Victivallales</taxon>
        <taxon>Victivallaceae</taxon>
        <taxon>Victivallis</taxon>
    </lineage>
</organism>
<evidence type="ECO:0000259" key="5">
    <source>
        <dbReference type="Pfam" id="PF00703"/>
    </source>
</evidence>
<evidence type="ECO:0000256" key="1">
    <source>
        <dbReference type="ARBA" id="ARBA00007401"/>
    </source>
</evidence>
<dbReference type="InterPro" id="IPR051913">
    <property type="entry name" value="GH2_Domain-Containing"/>
</dbReference>
<dbReference type="SUPFAM" id="SSF49785">
    <property type="entry name" value="Galactose-binding domain-like"/>
    <property type="match status" value="2"/>
</dbReference>
<dbReference type="EMBL" id="VUNS01000001">
    <property type="protein sequence ID" value="MST95771.1"/>
    <property type="molecule type" value="Genomic_DNA"/>
</dbReference>
<evidence type="ECO:0000256" key="2">
    <source>
        <dbReference type="ARBA" id="ARBA00022801"/>
    </source>
</evidence>
<dbReference type="SUPFAM" id="SSF49303">
    <property type="entry name" value="beta-Galactosidase/glucuronidase domain"/>
    <property type="match status" value="1"/>
</dbReference>
<gene>
    <name evidence="6" type="ORF">FYJ85_01760</name>
</gene>
<sequence length="1592" mass="176709">MKKRCTQPGKPAAFLAAMLLCFAAAAEINLLKNHGFDAPGAEVPGRVPYWKSTGGVSLRQTGGALELVTSPDAPQMRVEQFLRPAAGWGTLRFSCRIDIDRIEPVGNARFGVVPSIMFFGADRKILGTLGLDNLPGKGSGLHEYSCVFALPPGTAQLAVQFRINSAAATARVTRPVLEVLAAPGEAVDAPAPAGRTVDWGKEPVVPYGSDRGEIVLNGLWRFQPIDPALNRDNPAPKGWGFANVPGIWNVNSRVPGLAAYGGGPLWKRAPENAAAAWFRRPLDIPADWQGRQIELEFERVGTVAEVWLDGVLCGRVQHPGGAVDISAAAKPGERSQLTVRVPAVSDVTEILEIEGAAADQFYKKQVKLEGKGLTGDVVLRSRPAGGGYRGVFIQPSVREKKLKLEIEFAELDKAADWTITARVLKPDGSEAKRFPAHTVRLMPDPAGEAVVRLDCPWADPELWDLDRPNLYNLELALTGNGRTETVLERFGFREFHIEGREFFLNGRKFNLRPMVLSGWSSPTFTLEGMQGAIEGWRKAGFNIHEVWPQEDFPGKLVYPERACLDYAAETGWPVIADLPSMRSMRLTFLSDAKGAAEWQERVKAKLRKYRNNPAILMWVHSVNSFNGINDQDPHYIGQPEKFFADGIGITNALPAGRRVSEILRKLDPTRPKFSHAGQIGDVYTANNYLSMIPLQEQEEWLSDYVQFGTRPYLAVEFGFIGGFDFRRGRSAYRFTNKTERQMTEHLAAFYGREAYEKESMQAACDNRNAFIGGQLYRSTDAFVPDKLALDLFARMNRQVFRSWRTAGCSGGMIPWMIKDGYDLGRLDKSLLQKSTATVKSPPFRPGRRGFYRPYLTREERYCIGPEAAVPNVAGKALTEVNSATLAWLGGAKIPGDRADFTEKSHSFYGGETLRKQVVLLNDLRQAADYSYELRLVCDGEELAMRRGTGIIDAAGKLLLPVEFKLPATGKKRDAELRLSARISGNTHSDMFKLRIFPPRPKPAEPEISVWDPKGDTTKFLISAGYRVQAAKTPPAPPALLVIGRDCLADGRSLPPNFGKFVADGGTLLVMAHRSYGDEFRYGRFVQRQVFPVDDTSPVIAGLDREDLRDWRGSGTLIEAYPKTTTLKQLEWGWHWGNRGSVASRTIEKPHHGGWTPLLESDFDLQYTPLMELARGKGGVIVCQLDFEDNLADPAAMRLFDNLIGYARNRKFIPRSCRTVYLGSTDGQKQLNSFGLVFRKADTIPGDADLILVGAGARTTRSELETAVKRGAKVAVLGPEPAIRLFGLDLQKKQEFRGSLNPPSWPEAAGMSASDLRWRSPLDAELLKPVPGLEIGADGQLGRIALPGGSIILSLLDPERLNTVKHPYWRFTRWRQTRALNQLLANLGGVFETDKLFPSETPSVPTRIDFADRWHGKLLVPMNKAPAPLKDPGFSAEAKEAVKPEFDDSSWPLADLPFIWQRQAWNDPEWGDRNGEAVFRREIHLPPELAGKPLKLDLGVIDDGDDTFFNGKLVGRTGDYRAFRSYTVPGHLVKAGRNVIAVRIFDNFGDGGFTSSAKTFRIPLQNDIVGLYHTDYQDTDFRNADHPHRYHRW</sequence>
<evidence type="ECO:0000256" key="4">
    <source>
        <dbReference type="SAM" id="SignalP"/>
    </source>
</evidence>
<dbReference type="Gene3D" id="2.60.40.10">
    <property type="entry name" value="Immunoglobulins"/>
    <property type="match status" value="1"/>
</dbReference>
<dbReference type="InterPro" id="IPR017853">
    <property type="entry name" value="GH"/>
</dbReference>
<proteinExistence type="inferred from homology"/>
<dbReference type="PANTHER" id="PTHR42732">
    <property type="entry name" value="BETA-GALACTOSIDASE"/>
    <property type="match status" value="1"/>
</dbReference>
<comment type="caution">
    <text evidence="6">The sequence shown here is derived from an EMBL/GenBank/DDBJ whole genome shotgun (WGS) entry which is preliminary data.</text>
</comment>
<dbReference type="SUPFAM" id="SSF51445">
    <property type="entry name" value="(Trans)glycosidases"/>
    <property type="match status" value="1"/>
</dbReference>
<dbReference type="InterPro" id="IPR036156">
    <property type="entry name" value="Beta-gal/glucu_dom_sf"/>
</dbReference>
<evidence type="ECO:0000313" key="6">
    <source>
        <dbReference type="EMBL" id="MST95771.1"/>
    </source>
</evidence>
<feature type="signal peptide" evidence="4">
    <location>
        <begin position="1"/>
        <end position="26"/>
    </location>
</feature>